<reference evidence="4" key="1">
    <citation type="journal article" date="2019" name="Nat. Commun.">
        <title>Expansion of phycobilisome linker gene families in mesophilic red algae.</title>
        <authorList>
            <person name="Lee J."/>
            <person name="Kim D."/>
            <person name="Bhattacharya D."/>
            <person name="Yoon H.S."/>
        </authorList>
    </citation>
    <scope>NUCLEOTIDE SEQUENCE [LARGE SCALE GENOMIC DNA]</scope>
    <source>
        <strain evidence="4">CCMP 1328</strain>
    </source>
</reference>
<feature type="region of interest" description="Disordered" evidence="2">
    <location>
        <begin position="44"/>
        <end position="63"/>
    </location>
</feature>
<proteinExistence type="inferred from homology"/>
<keyword evidence="4" id="KW-1185">Reference proteome</keyword>
<dbReference type="InterPro" id="IPR018865">
    <property type="entry name" value="STK19-like"/>
</dbReference>
<evidence type="ECO:0000256" key="2">
    <source>
        <dbReference type="SAM" id="MobiDB-lite"/>
    </source>
</evidence>
<organism evidence="3 4">
    <name type="scientific">Porphyridium purpureum</name>
    <name type="common">Red alga</name>
    <name type="synonym">Porphyridium cruentum</name>
    <dbReference type="NCBI Taxonomy" id="35688"/>
    <lineage>
        <taxon>Eukaryota</taxon>
        <taxon>Rhodophyta</taxon>
        <taxon>Bangiophyceae</taxon>
        <taxon>Porphyridiales</taxon>
        <taxon>Porphyridiaceae</taxon>
        <taxon>Porphyridium</taxon>
    </lineage>
</organism>
<comment type="caution">
    <text evidence="3">The sequence shown here is derived from an EMBL/GenBank/DDBJ whole genome shotgun (WGS) entry which is preliminary data.</text>
</comment>
<dbReference type="PANTHER" id="PTHR15243">
    <property type="entry name" value="SERINE/THREONINE-PROTEIN KINASE 19"/>
    <property type="match status" value="1"/>
</dbReference>
<dbReference type="GO" id="GO:0016301">
    <property type="term" value="F:kinase activity"/>
    <property type="evidence" value="ECO:0007669"/>
    <property type="project" value="UniProtKB-KW"/>
</dbReference>
<sequence length="341" mass="38579">MSEDGVLWTNTLAAGMSRKRASTQARESVRKRRGLQSLRHIRGRTGSAARAAQASEDKEENTDEFDLDHAFLEEVLPALPTDTELAVWVLRAAVPRNELKELADVVPVVLRTQLYALVADHVLLDAHLVELKKKNIVVEMALFGRSEFDTMVVLREDLEQLSMQRVERAHTSKIVEHLQKDKMCTRLFFKYIGHAPMQPLSTTGAELLEAVEKSRTDHALWASTSLTNEEVVHRLVRIGLLIMRHVMDEYWFSVPGLSAMLQWIRAGRKQLFKMVRNSSFGQVLVSSLERRRVAGSKLDATFHIRDLVGLGQLEVIRTPGQGALLRCRDDVSARASLNDLW</sequence>
<dbReference type="Pfam" id="PF10494">
    <property type="entry name" value="Stk19"/>
    <property type="match status" value="1"/>
</dbReference>
<keyword evidence="3" id="KW-0418">Kinase</keyword>
<accession>A0A5J4Z1Y7</accession>
<dbReference type="PANTHER" id="PTHR15243:SF0">
    <property type="entry name" value="SERINE_THREONINE-PROTEIN KINASE 19"/>
    <property type="match status" value="1"/>
</dbReference>
<keyword evidence="3" id="KW-0808">Transferase</keyword>
<comment type="similarity">
    <text evidence="1">Belongs to the STK19 family.</text>
</comment>
<evidence type="ECO:0000313" key="4">
    <source>
        <dbReference type="Proteomes" id="UP000324585"/>
    </source>
</evidence>
<dbReference type="EMBL" id="VRMN01000002">
    <property type="protein sequence ID" value="KAA8497295.1"/>
    <property type="molecule type" value="Genomic_DNA"/>
</dbReference>
<dbReference type="OrthoDB" id="10261701at2759"/>
<gene>
    <name evidence="3" type="ORF">FVE85_1024</name>
</gene>
<protein>
    <submittedName>
        <fullName evidence="3">Serine/threonine-protein kinase 19</fullName>
    </submittedName>
</protein>
<evidence type="ECO:0000256" key="1">
    <source>
        <dbReference type="ARBA" id="ARBA00093458"/>
    </source>
</evidence>
<evidence type="ECO:0000313" key="3">
    <source>
        <dbReference type="EMBL" id="KAA8497295.1"/>
    </source>
</evidence>
<dbReference type="Proteomes" id="UP000324585">
    <property type="component" value="Unassembled WGS sequence"/>
</dbReference>
<name>A0A5J4Z1Y7_PORPP</name>
<dbReference type="AlphaFoldDB" id="A0A5J4Z1Y7"/>